<feature type="transmembrane region" description="Helical" evidence="11">
    <location>
        <begin position="194"/>
        <end position="216"/>
    </location>
</feature>
<dbReference type="AlphaFoldDB" id="A0A1H9BVH0"/>
<dbReference type="PRINTS" id="PR00344">
    <property type="entry name" value="BCTRLSENSOR"/>
</dbReference>
<keyword evidence="10 11" id="KW-0472">Membrane</keyword>
<dbReference type="InterPro" id="IPR036097">
    <property type="entry name" value="HisK_dim/P_sf"/>
</dbReference>
<feature type="domain" description="Histidine kinase" evidence="12">
    <location>
        <begin position="629"/>
        <end position="847"/>
    </location>
</feature>
<evidence type="ECO:0000256" key="6">
    <source>
        <dbReference type="ARBA" id="ARBA00022692"/>
    </source>
</evidence>
<dbReference type="PANTHER" id="PTHR43711">
    <property type="entry name" value="TWO-COMPONENT HISTIDINE KINASE"/>
    <property type="match status" value="1"/>
</dbReference>
<evidence type="ECO:0000256" key="2">
    <source>
        <dbReference type="ARBA" id="ARBA00004370"/>
    </source>
</evidence>
<dbReference type="SMART" id="SM00388">
    <property type="entry name" value="HisKA"/>
    <property type="match status" value="1"/>
</dbReference>
<feature type="transmembrane region" description="Helical" evidence="11">
    <location>
        <begin position="568"/>
        <end position="591"/>
    </location>
</feature>
<dbReference type="InterPro" id="IPR050736">
    <property type="entry name" value="Sensor_HK_Regulatory"/>
</dbReference>
<dbReference type="Proteomes" id="UP000199496">
    <property type="component" value="Unassembled WGS sequence"/>
</dbReference>
<keyword evidence="8 11" id="KW-1133">Transmembrane helix</keyword>
<dbReference type="Pfam" id="PF03924">
    <property type="entry name" value="CHASE"/>
    <property type="match status" value="1"/>
</dbReference>
<dbReference type="Gene3D" id="3.30.565.10">
    <property type="entry name" value="Histidine kinase-like ATPase, C-terminal domain"/>
    <property type="match status" value="1"/>
</dbReference>
<dbReference type="SUPFAM" id="SSF47384">
    <property type="entry name" value="Homodimeric domain of signal transducing histidine kinase"/>
    <property type="match status" value="1"/>
</dbReference>
<dbReference type="InterPro" id="IPR004358">
    <property type="entry name" value="Sig_transdc_His_kin-like_C"/>
</dbReference>
<feature type="transmembrane region" description="Helical" evidence="11">
    <location>
        <begin position="20"/>
        <end position="42"/>
    </location>
</feature>
<feature type="transmembrane region" description="Helical" evidence="11">
    <location>
        <begin position="228"/>
        <end position="250"/>
    </location>
</feature>
<keyword evidence="6 11" id="KW-0812">Transmembrane</keyword>
<dbReference type="Pfam" id="PF02518">
    <property type="entry name" value="HATPase_c"/>
    <property type="match status" value="1"/>
</dbReference>
<dbReference type="Gene3D" id="3.30.450.350">
    <property type="entry name" value="CHASE domain"/>
    <property type="match status" value="1"/>
</dbReference>
<reference evidence="14 15" key="1">
    <citation type="submission" date="2016-10" db="EMBL/GenBank/DDBJ databases">
        <authorList>
            <person name="de Groot N.N."/>
        </authorList>
    </citation>
    <scope>NUCLEOTIDE SEQUENCE [LARGE SCALE GENOMIC DNA]</scope>
    <source>
        <strain evidence="14 15">B7-7</strain>
    </source>
</reference>
<evidence type="ECO:0000259" key="13">
    <source>
        <dbReference type="PROSITE" id="PS50839"/>
    </source>
</evidence>
<evidence type="ECO:0000313" key="14">
    <source>
        <dbReference type="EMBL" id="SEP92847.1"/>
    </source>
</evidence>
<evidence type="ECO:0000256" key="8">
    <source>
        <dbReference type="ARBA" id="ARBA00022989"/>
    </source>
</evidence>
<name>A0A1H9BVH0_9GAMM</name>
<dbReference type="STRING" id="867345.SAMN05421693_11114"/>
<evidence type="ECO:0000256" key="9">
    <source>
        <dbReference type="ARBA" id="ARBA00023012"/>
    </source>
</evidence>
<dbReference type="CDD" id="cd00082">
    <property type="entry name" value="HisKA"/>
    <property type="match status" value="1"/>
</dbReference>
<dbReference type="SUPFAM" id="SSF55874">
    <property type="entry name" value="ATPase domain of HSP90 chaperone/DNA topoisomerase II/histidine kinase"/>
    <property type="match status" value="1"/>
</dbReference>
<dbReference type="FunFam" id="3.30.565.10:FF:000006">
    <property type="entry name" value="Sensor histidine kinase WalK"/>
    <property type="match status" value="1"/>
</dbReference>
<dbReference type="EC" id="2.7.13.3" evidence="3"/>
<evidence type="ECO:0000256" key="10">
    <source>
        <dbReference type="ARBA" id="ARBA00023136"/>
    </source>
</evidence>
<evidence type="ECO:0000256" key="5">
    <source>
        <dbReference type="ARBA" id="ARBA00022679"/>
    </source>
</evidence>
<sequence length="865" mass="96082">MEHSKPPSTTDWLSQKSGVALSLGLAGTALVVLVLALTLWQVNITAHSLKERLLDQATQLAAALGWEDAETLAQTDLQQRAPTPDAVKRQLEGFSSLYEHLRIFTLIPRDGAFLFGPGSHDNTLQGQPYEARTQSLDTVLNTGQPLFSGKHDNGYGHHARALAPILHPRTGEVLLIVKVEIPAAVWNQFLRQTFLPGLIAAILLVALFAVIILRVLGPSRNQQEEQGAGIVFLVTLLIGLMLTGLGTLLAQQIGLQEQERSFERQASQHAQRLREVMQRASDDLHTLARFMEVHGAQGRMDFSDYVRPLIQRSPLQAYMWVPVVTPETRPFMEWEAQADGLTGFRLYEYDPLGGIRLVPEDSLKIHYPALYIEPPGKGWSTLGFDMGSQRHHRIALMRAVSTGRVIGTPPVPLLFQDQAPDDRGSLIFKRVETRTEPMMDGDLTAKGLVAAALLFQDALERVMGMHDVQGAQMLLQLVALDGDNSPTVVARHPGTHNGLEESAPAPVETPNFLPHQAVSLNRGSEMENLRINLVSSPFQRAYPLLEFDQTHALVAIPRKDFFDDHPVYGTWAVGLLGSIMSLLAAFMAFMLRSRQLSVDRLVELRTRELEASRAQAEKANQAKSEFLSRMSHELRTPLNGVLGFSQLLEADPELNEEQRENVLEILHAGRHLLRLIDEILDLSRIEAGRIQISLSPQSLDSLFDECAALMVPLAAEHQVRLHRTQATRLYVQADPLRLKQVVLNLLSNAIKYNIPQGEVWLHAEADRTQGTVHIRVTDSGRGIPPERIDTLFQSFIRLHEREAPEIKGTGIGLAICRHLVELMHGHIGATHHKPQGSIFWIELPMAEPQEESAPEAARPGAVDRA</sequence>
<evidence type="ECO:0000313" key="15">
    <source>
        <dbReference type="Proteomes" id="UP000199496"/>
    </source>
</evidence>
<dbReference type="SMART" id="SM00387">
    <property type="entry name" value="HATPase_c"/>
    <property type="match status" value="1"/>
</dbReference>
<dbReference type="OrthoDB" id="5555106at2"/>
<dbReference type="PANTHER" id="PTHR43711:SF26">
    <property type="entry name" value="SENSOR HISTIDINE KINASE RCSC"/>
    <property type="match status" value="1"/>
</dbReference>
<dbReference type="EMBL" id="FOFO01000011">
    <property type="protein sequence ID" value="SEP92847.1"/>
    <property type="molecule type" value="Genomic_DNA"/>
</dbReference>
<gene>
    <name evidence="14" type="ORF">SAMN05421693_11114</name>
</gene>
<dbReference type="SMART" id="SM01079">
    <property type="entry name" value="CHASE"/>
    <property type="match status" value="1"/>
</dbReference>
<organism evidence="14 15">
    <name type="scientific">Ectothiorhodospira magna</name>
    <dbReference type="NCBI Taxonomy" id="867345"/>
    <lineage>
        <taxon>Bacteria</taxon>
        <taxon>Pseudomonadati</taxon>
        <taxon>Pseudomonadota</taxon>
        <taxon>Gammaproteobacteria</taxon>
        <taxon>Chromatiales</taxon>
        <taxon>Ectothiorhodospiraceae</taxon>
        <taxon>Ectothiorhodospira</taxon>
    </lineage>
</organism>
<dbReference type="InterPro" id="IPR003594">
    <property type="entry name" value="HATPase_dom"/>
</dbReference>
<accession>A0A1H9BVH0</accession>
<dbReference type="Pfam" id="PF00512">
    <property type="entry name" value="HisKA"/>
    <property type="match status" value="1"/>
</dbReference>
<dbReference type="GO" id="GO:0000155">
    <property type="term" value="F:phosphorelay sensor kinase activity"/>
    <property type="evidence" value="ECO:0007669"/>
    <property type="project" value="InterPro"/>
</dbReference>
<evidence type="ECO:0000256" key="11">
    <source>
        <dbReference type="SAM" id="Phobius"/>
    </source>
</evidence>
<evidence type="ECO:0000259" key="12">
    <source>
        <dbReference type="PROSITE" id="PS50109"/>
    </source>
</evidence>
<dbReference type="Gene3D" id="1.10.287.130">
    <property type="match status" value="1"/>
</dbReference>
<dbReference type="GO" id="GO:0005886">
    <property type="term" value="C:plasma membrane"/>
    <property type="evidence" value="ECO:0007669"/>
    <property type="project" value="UniProtKB-ARBA"/>
</dbReference>
<dbReference type="InterPro" id="IPR005467">
    <property type="entry name" value="His_kinase_dom"/>
</dbReference>
<evidence type="ECO:0000256" key="4">
    <source>
        <dbReference type="ARBA" id="ARBA00022553"/>
    </source>
</evidence>
<keyword evidence="5" id="KW-0808">Transferase</keyword>
<protein>
    <recommendedName>
        <fullName evidence="3">histidine kinase</fullName>
        <ecNumber evidence="3">2.7.13.3</ecNumber>
    </recommendedName>
</protein>
<evidence type="ECO:0000256" key="7">
    <source>
        <dbReference type="ARBA" id="ARBA00022777"/>
    </source>
</evidence>
<keyword evidence="4" id="KW-0597">Phosphoprotein</keyword>
<feature type="domain" description="CHASE" evidence="13">
    <location>
        <begin position="315"/>
        <end position="485"/>
    </location>
</feature>
<dbReference type="InterPro" id="IPR036890">
    <property type="entry name" value="HATPase_C_sf"/>
</dbReference>
<dbReference type="PROSITE" id="PS50109">
    <property type="entry name" value="HIS_KIN"/>
    <property type="match status" value="1"/>
</dbReference>
<keyword evidence="7 14" id="KW-0418">Kinase</keyword>
<dbReference type="InterPro" id="IPR006189">
    <property type="entry name" value="CHASE_dom"/>
</dbReference>
<keyword evidence="15" id="KW-1185">Reference proteome</keyword>
<dbReference type="PROSITE" id="PS50839">
    <property type="entry name" value="CHASE"/>
    <property type="match status" value="1"/>
</dbReference>
<comment type="subcellular location">
    <subcellularLocation>
        <location evidence="2">Membrane</location>
    </subcellularLocation>
</comment>
<keyword evidence="9" id="KW-0902">Two-component regulatory system</keyword>
<evidence type="ECO:0000256" key="1">
    <source>
        <dbReference type="ARBA" id="ARBA00000085"/>
    </source>
</evidence>
<dbReference type="RefSeq" id="WP_090205736.1">
    <property type="nucleotide sequence ID" value="NZ_FOFO01000011.1"/>
</dbReference>
<evidence type="ECO:0000256" key="3">
    <source>
        <dbReference type="ARBA" id="ARBA00012438"/>
    </source>
</evidence>
<dbReference type="InterPro" id="IPR042240">
    <property type="entry name" value="CHASE_sf"/>
</dbReference>
<proteinExistence type="predicted"/>
<comment type="catalytic activity">
    <reaction evidence="1">
        <text>ATP + protein L-histidine = ADP + protein N-phospho-L-histidine.</text>
        <dbReference type="EC" id="2.7.13.3"/>
    </reaction>
</comment>
<dbReference type="InterPro" id="IPR003661">
    <property type="entry name" value="HisK_dim/P_dom"/>
</dbReference>